<dbReference type="InterPro" id="IPR038538">
    <property type="entry name" value="MTERF_sf"/>
</dbReference>
<sequence length="376" mass="42854">MLSAVRRNGILANIQPCRLAFLFSSTANAAAATNTAAPLPELHSLVEYLVNSCGLSTGEATKASKYLTHLKTTKKPDAVLDFLRSQGFNRSHFKKIVPMYPKCLCWTVEKTLAPKFRTLRSRGFSESELFDIILSYPFIINCGIKAISLKLDMWESLIGSRQLLIRHIKHTNWFLGCSVEKVIRPNLKLLMDECCISVERASRIVRIHPLFITQKLDSLHSLIRRADELGVPRKSGTFLWTLDVLYTLSKRNLEGKKKFMITLGWSESDFLIAVRKTPTVIRISQNELRRKMEFLVNEVGYTPSFIAHRSLLLIYSLEKRVIPRFRVIQMLHSKGLLSEKPKLLTFLVLPQGKFMEKFVLPHKENIPELLGVVTGS</sequence>
<dbReference type="AlphaFoldDB" id="A0AAQ3QDJ8"/>
<dbReference type="SMART" id="SM00733">
    <property type="entry name" value="Mterf"/>
    <property type="match status" value="6"/>
</dbReference>
<dbReference type="Pfam" id="PF02536">
    <property type="entry name" value="mTERF"/>
    <property type="match status" value="2"/>
</dbReference>
<dbReference type="GO" id="GO:0003676">
    <property type="term" value="F:nucleic acid binding"/>
    <property type="evidence" value="ECO:0007669"/>
    <property type="project" value="InterPro"/>
</dbReference>
<reference evidence="4 5" key="1">
    <citation type="submission" date="2023-10" db="EMBL/GenBank/DDBJ databases">
        <title>Chromosome-scale genome assembly provides insights into flower coloration mechanisms of Canna indica.</title>
        <authorList>
            <person name="Li C."/>
        </authorList>
    </citation>
    <scope>NUCLEOTIDE SEQUENCE [LARGE SCALE GENOMIC DNA]</scope>
    <source>
        <tissue evidence="4">Flower</tissue>
    </source>
</reference>
<protein>
    <submittedName>
        <fullName evidence="4">Transcription termination factor MTERF15, mitochondrial-like</fullName>
    </submittedName>
</protein>
<dbReference type="InterPro" id="IPR003690">
    <property type="entry name" value="MTERF"/>
</dbReference>
<keyword evidence="5" id="KW-1185">Reference proteome</keyword>
<keyword evidence="2" id="KW-0805">Transcription regulation</keyword>
<keyword evidence="2" id="KW-0804">Transcription</keyword>
<evidence type="ECO:0000313" key="4">
    <source>
        <dbReference type="EMBL" id="WOL08661.1"/>
    </source>
</evidence>
<dbReference type="PANTHER" id="PTHR13068:SF242">
    <property type="entry name" value="OS04G0637500 PROTEIN"/>
    <property type="match status" value="1"/>
</dbReference>
<proteinExistence type="inferred from homology"/>
<keyword evidence="3" id="KW-0809">Transit peptide</keyword>
<keyword evidence="2" id="KW-0806">Transcription termination</keyword>
<dbReference type="EMBL" id="CP136894">
    <property type="protein sequence ID" value="WOL08661.1"/>
    <property type="molecule type" value="Genomic_DNA"/>
</dbReference>
<evidence type="ECO:0000256" key="1">
    <source>
        <dbReference type="ARBA" id="ARBA00007692"/>
    </source>
</evidence>
<dbReference type="GO" id="GO:0006353">
    <property type="term" value="P:DNA-templated transcription termination"/>
    <property type="evidence" value="ECO:0007669"/>
    <property type="project" value="UniProtKB-KW"/>
</dbReference>
<evidence type="ECO:0000256" key="3">
    <source>
        <dbReference type="ARBA" id="ARBA00022946"/>
    </source>
</evidence>
<evidence type="ECO:0000313" key="5">
    <source>
        <dbReference type="Proteomes" id="UP001327560"/>
    </source>
</evidence>
<dbReference type="PANTHER" id="PTHR13068">
    <property type="entry name" value="CGI-12 PROTEIN-RELATED"/>
    <property type="match status" value="1"/>
</dbReference>
<organism evidence="4 5">
    <name type="scientific">Canna indica</name>
    <name type="common">Indian-shot</name>
    <dbReference type="NCBI Taxonomy" id="4628"/>
    <lineage>
        <taxon>Eukaryota</taxon>
        <taxon>Viridiplantae</taxon>
        <taxon>Streptophyta</taxon>
        <taxon>Embryophyta</taxon>
        <taxon>Tracheophyta</taxon>
        <taxon>Spermatophyta</taxon>
        <taxon>Magnoliopsida</taxon>
        <taxon>Liliopsida</taxon>
        <taxon>Zingiberales</taxon>
        <taxon>Cannaceae</taxon>
        <taxon>Canna</taxon>
    </lineage>
</organism>
<dbReference type="Proteomes" id="UP001327560">
    <property type="component" value="Chromosome 5"/>
</dbReference>
<dbReference type="FunFam" id="1.25.70.10:FF:000001">
    <property type="entry name" value="Mitochondrial transcription termination factor-like"/>
    <property type="match status" value="1"/>
</dbReference>
<dbReference type="Gene3D" id="1.25.70.10">
    <property type="entry name" value="Transcription termination factor 3, mitochondrial"/>
    <property type="match status" value="1"/>
</dbReference>
<comment type="similarity">
    <text evidence="1">Belongs to the mTERF family.</text>
</comment>
<gene>
    <name evidence="4" type="ORF">Cni_G17414</name>
</gene>
<accession>A0AAQ3QDJ8</accession>
<name>A0AAQ3QDJ8_9LILI</name>
<evidence type="ECO:0000256" key="2">
    <source>
        <dbReference type="ARBA" id="ARBA00022472"/>
    </source>
</evidence>